<sequence>MPDDLLQALAAARPDLGPAPDRTRRDRDLTRALASAPDASSAPARRGRSLWKAAGLGVVAAGTAVAVIATTGTTPPTPQSRPSETAPTPLSAREILLAAGASSLKAPAAEGDFLYTRWISGRQISIPGKDYLLDSRTEQEMWRAKEPGHYQYMINRDLGTALASSAAEQAWKADGSPRGWTFETPPFEFFGMSQERGRVRVKLEPPATTPDVWRHVSDFGVGRIGSRLATPENLAKLPTDPKALYDRLLREMTAMTDAAPKENRPDPVQHRYLLSGDLFRAGVDLVARLPVSPALRSAAFGMLSHIPGVESRGEMTDPLGRTGQAIALTGRADSNFVRNGEMVQGGTLYDTVLIIDPSTGTALATADQISKPVWPPSDRQGQWRSYELFQESRWIPALPMSRLKHAKHSR</sequence>
<organism evidence="2 3">
    <name type="scientific">Actinocorallia libanotica</name>
    <dbReference type="NCBI Taxonomy" id="46162"/>
    <lineage>
        <taxon>Bacteria</taxon>
        <taxon>Bacillati</taxon>
        <taxon>Actinomycetota</taxon>
        <taxon>Actinomycetes</taxon>
        <taxon>Streptosporangiales</taxon>
        <taxon>Thermomonosporaceae</taxon>
        <taxon>Actinocorallia</taxon>
    </lineage>
</organism>
<dbReference type="InterPro" id="IPR047789">
    <property type="entry name" value="CU044_5270-like"/>
</dbReference>
<comment type="caution">
    <text evidence="2">The sequence shown here is derived from an EMBL/GenBank/DDBJ whole genome shotgun (WGS) entry which is preliminary data.</text>
</comment>
<protein>
    <recommendedName>
        <fullName evidence="4">CU044_5270 family protein</fullName>
    </recommendedName>
</protein>
<evidence type="ECO:0008006" key="4">
    <source>
        <dbReference type="Google" id="ProtNLM"/>
    </source>
</evidence>
<reference evidence="2 3" key="1">
    <citation type="journal article" date="2019" name="Int. J. Syst. Evol. Microbiol.">
        <title>The Global Catalogue of Microorganisms (GCM) 10K type strain sequencing project: providing services to taxonomists for standard genome sequencing and annotation.</title>
        <authorList>
            <consortium name="The Broad Institute Genomics Platform"/>
            <consortium name="The Broad Institute Genome Sequencing Center for Infectious Disease"/>
            <person name="Wu L."/>
            <person name="Ma J."/>
        </authorList>
    </citation>
    <scope>NUCLEOTIDE SEQUENCE [LARGE SCALE GENOMIC DNA]</scope>
    <source>
        <strain evidence="2 3">JCM 10696</strain>
    </source>
</reference>
<dbReference type="RefSeq" id="WP_344236153.1">
    <property type="nucleotide sequence ID" value="NZ_BAAAHH010000001.1"/>
</dbReference>
<name>A0ABN1Q5C8_9ACTN</name>
<evidence type="ECO:0000256" key="1">
    <source>
        <dbReference type="SAM" id="MobiDB-lite"/>
    </source>
</evidence>
<accession>A0ABN1Q5C8</accession>
<gene>
    <name evidence="2" type="ORF">GCM10009550_04810</name>
</gene>
<evidence type="ECO:0000313" key="2">
    <source>
        <dbReference type="EMBL" id="GAA0937746.1"/>
    </source>
</evidence>
<keyword evidence="3" id="KW-1185">Reference proteome</keyword>
<proteinExistence type="predicted"/>
<dbReference type="Proteomes" id="UP001500665">
    <property type="component" value="Unassembled WGS sequence"/>
</dbReference>
<dbReference type="EMBL" id="BAAAHH010000001">
    <property type="protein sequence ID" value="GAA0937746.1"/>
    <property type="molecule type" value="Genomic_DNA"/>
</dbReference>
<evidence type="ECO:0000313" key="3">
    <source>
        <dbReference type="Proteomes" id="UP001500665"/>
    </source>
</evidence>
<feature type="region of interest" description="Disordered" evidence="1">
    <location>
        <begin position="1"/>
        <end position="26"/>
    </location>
</feature>
<dbReference type="NCBIfam" id="NF038083">
    <property type="entry name" value="CU044_5270_fam"/>
    <property type="match status" value="1"/>
</dbReference>